<dbReference type="SUPFAM" id="SSF51206">
    <property type="entry name" value="cAMP-binding domain-like"/>
    <property type="match status" value="1"/>
</dbReference>
<proteinExistence type="predicted"/>
<dbReference type="SUPFAM" id="SSF46785">
    <property type="entry name" value="Winged helix' DNA-binding domain"/>
    <property type="match status" value="1"/>
</dbReference>
<dbReference type="PATRIC" id="fig|1423815.3.peg.2349"/>
<dbReference type="InterPro" id="IPR014710">
    <property type="entry name" value="RmlC-like_jellyroll"/>
</dbReference>
<evidence type="ECO:0000256" key="2">
    <source>
        <dbReference type="ARBA" id="ARBA00023125"/>
    </source>
</evidence>
<name>A0A0R1SL13_9LACO</name>
<feature type="domain" description="Cyclic nucleotide-binding" evidence="4">
    <location>
        <begin position="22"/>
        <end position="142"/>
    </location>
</feature>
<dbReference type="GO" id="GO:0005829">
    <property type="term" value="C:cytosol"/>
    <property type="evidence" value="ECO:0007669"/>
    <property type="project" value="TreeGrafter"/>
</dbReference>
<evidence type="ECO:0000256" key="3">
    <source>
        <dbReference type="ARBA" id="ARBA00023163"/>
    </source>
</evidence>
<sequence length="230" mass="25734">MIEMVKLAHEHTNEDCLKLVTIFQSLPEKDLKRVSEIVSEHHFRGGEFLYHAGDSADTLMIVAHGQAKVYQIAANGKEQMIRILQTGDFDGEAALFENNDRNSFAQALMDTDVCMISRTDFQQLMTDSPKLAVNMVNAFGQRITQLEQQNTEVTTSSVESRLASYLLETSAGLNDERFTLPLKKKDIATYLGTTPETISRKLTKMSDDNLLENKGLKVKILDSDGLSMLV</sequence>
<evidence type="ECO:0000313" key="6">
    <source>
        <dbReference type="EMBL" id="KRL66965.1"/>
    </source>
</evidence>
<dbReference type="PANTHER" id="PTHR24567">
    <property type="entry name" value="CRP FAMILY TRANSCRIPTIONAL REGULATORY PROTEIN"/>
    <property type="match status" value="1"/>
</dbReference>
<dbReference type="InterPro" id="IPR036390">
    <property type="entry name" value="WH_DNA-bd_sf"/>
</dbReference>
<dbReference type="CDD" id="cd00038">
    <property type="entry name" value="CAP_ED"/>
    <property type="match status" value="1"/>
</dbReference>
<dbReference type="SMART" id="SM00419">
    <property type="entry name" value="HTH_CRP"/>
    <property type="match status" value="1"/>
</dbReference>
<evidence type="ECO:0000259" key="5">
    <source>
        <dbReference type="PROSITE" id="PS51063"/>
    </source>
</evidence>
<dbReference type="GO" id="GO:0003677">
    <property type="term" value="F:DNA binding"/>
    <property type="evidence" value="ECO:0007669"/>
    <property type="project" value="UniProtKB-KW"/>
</dbReference>
<dbReference type="InterPro" id="IPR036388">
    <property type="entry name" value="WH-like_DNA-bd_sf"/>
</dbReference>
<dbReference type="PROSITE" id="PS51063">
    <property type="entry name" value="HTH_CRP_2"/>
    <property type="match status" value="1"/>
</dbReference>
<dbReference type="PANTHER" id="PTHR24567:SF26">
    <property type="entry name" value="REGULATORY PROTEIN YEIL"/>
    <property type="match status" value="1"/>
</dbReference>
<keyword evidence="7" id="KW-1185">Reference proteome</keyword>
<dbReference type="STRING" id="1423815.FC27_GL002291"/>
<dbReference type="eggNOG" id="COG0664">
    <property type="taxonomic scope" value="Bacteria"/>
</dbReference>
<protein>
    <submittedName>
        <fullName evidence="6">Transcription regulator</fullName>
    </submittedName>
</protein>
<dbReference type="InterPro" id="IPR050397">
    <property type="entry name" value="Env_Response_Regulators"/>
</dbReference>
<dbReference type="AlphaFoldDB" id="A0A0R1SL13"/>
<evidence type="ECO:0000256" key="1">
    <source>
        <dbReference type="ARBA" id="ARBA00023015"/>
    </source>
</evidence>
<organism evidence="6 7">
    <name type="scientific">Companilactobacillus versmoldensis DSM 14857 = KCTC 3814</name>
    <dbReference type="NCBI Taxonomy" id="1423815"/>
    <lineage>
        <taxon>Bacteria</taxon>
        <taxon>Bacillati</taxon>
        <taxon>Bacillota</taxon>
        <taxon>Bacilli</taxon>
        <taxon>Lactobacillales</taxon>
        <taxon>Lactobacillaceae</taxon>
        <taxon>Companilactobacillus</taxon>
    </lineage>
</organism>
<comment type="caution">
    <text evidence="6">The sequence shown here is derived from an EMBL/GenBank/DDBJ whole genome shotgun (WGS) entry which is preliminary data.</text>
</comment>
<reference evidence="6 7" key="1">
    <citation type="journal article" date="2015" name="Genome Announc.">
        <title>Expanding the biotechnology potential of lactobacilli through comparative genomics of 213 strains and associated genera.</title>
        <authorList>
            <person name="Sun Z."/>
            <person name="Harris H.M."/>
            <person name="McCann A."/>
            <person name="Guo C."/>
            <person name="Argimon S."/>
            <person name="Zhang W."/>
            <person name="Yang X."/>
            <person name="Jeffery I.B."/>
            <person name="Cooney J.C."/>
            <person name="Kagawa T.F."/>
            <person name="Liu W."/>
            <person name="Song Y."/>
            <person name="Salvetti E."/>
            <person name="Wrobel A."/>
            <person name="Rasinkangas P."/>
            <person name="Parkhill J."/>
            <person name="Rea M.C."/>
            <person name="O'Sullivan O."/>
            <person name="Ritari J."/>
            <person name="Douillard F.P."/>
            <person name="Paul Ross R."/>
            <person name="Yang R."/>
            <person name="Briner A.E."/>
            <person name="Felis G.E."/>
            <person name="de Vos W.M."/>
            <person name="Barrangou R."/>
            <person name="Klaenhammer T.R."/>
            <person name="Caufield P.W."/>
            <person name="Cui Y."/>
            <person name="Zhang H."/>
            <person name="O'Toole P.W."/>
        </authorList>
    </citation>
    <scope>NUCLEOTIDE SEQUENCE [LARGE SCALE GENOMIC DNA]</scope>
    <source>
        <strain evidence="6 7">DSM 14857</strain>
    </source>
</reference>
<keyword evidence="3" id="KW-0804">Transcription</keyword>
<dbReference type="Gene3D" id="2.60.120.10">
    <property type="entry name" value="Jelly Rolls"/>
    <property type="match status" value="1"/>
</dbReference>
<gene>
    <name evidence="6" type="ORF">FC27_GL002291</name>
</gene>
<dbReference type="Gene3D" id="1.10.10.10">
    <property type="entry name" value="Winged helix-like DNA-binding domain superfamily/Winged helix DNA-binding domain"/>
    <property type="match status" value="1"/>
</dbReference>
<dbReference type="Pfam" id="PF00027">
    <property type="entry name" value="cNMP_binding"/>
    <property type="match status" value="1"/>
</dbReference>
<accession>A0A0R1SL13</accession>
<dbReference type="PRINTS" id="PR00034">
    <property type="entry name" value="HTHCRP"/>
</dbReference>
<evidence type="ECO:0000259" key="4">
    <source>
        <dbReference type="PROSITE" id="PS50042"/>
    </source>
</evidence>
<evidence type="ECO:0000313" key="7">
    <source>
        <dbReference type="Proteomes" id="UP000051647"/>
    </source>
</evidence>
<dbReference type="SMART" id="SM00100">
    <property type="entry name" value="cNMP"/>
    <property type="match status" value="1"/>
</dbReference>
<dbReference type="GO" id="GO:0003700">
    <property type="term" value="F:DNA-binding transcription factor activity"/>
    <property type="evidence" value="ECO:0007669"/>
    <property type="project" value="TreeGrafter"/>
</dbReference>
<dbReference type="InterPro" id="IPR018490">
    <property type="entry name" value="cNMP-bd_dom_sf"/>
</dbReference>
<dbReference type="PROSITE" id="PS50042">
    <property type="entry name" value="CNMP_BINDING_3"/>
    <property type="match status" value="1"/>
</dbReference>
<dbReference type="InterPro" id="IPR012318">
    <property type="entry name" value="HTH_CRP"/>
</dbReference>
<dbReference type="Pfam" id="PF13545">
    <property type="entry name" value="HTH_Crp_2"/>
    <property type="match status" value="1"/>
</dbReference>
<keyword evidence="2" id="KW-0238">DNA-binding</keyword>
<feature type="domain" description="HTH crp-type" evidence="5">
    <location>
        <begin position="156"/>
        <end position="224"/>
    </location>
</feature>
<dbReference type="EMBL" id="AZFA01000009">
    <property type="protein sequence ID" value="KRL66965.1"/>
    <property type="molecule type" value="Genomic_DNA"/>
</dbReference>
<dbReference type="Proteomes" id="UP000051647">
    <property type="component" value="Unassembled WGS sequence"/>
</dbReference>
<keyword evidence="1" id="KW-0805">Transcription regulation</keyword>
<dbReference type="InterPro" id="IPR000595">
    <property type="entry name" value="cNMP-bd_dom"/>
</dbReference>